<evidence type="ECO:0000313" key="2">
    <source>
        <dbReference type="EMBL" id="TNN74293.1"/>
    </source>
</evidence>
<evidence type="ECO:0000256" key="1">
    <source>
        <dbReference type="SAM" id="MobiDB-lite"/>
    </source>
</evidence>
<feature type="region of interest" description="Disordered" evidence="1">
    <location>
        <begin position="1"/>
        <end position="54"/>
    </location>
</feature>
<organism evidence="2 3">
    <name type="scientific">Liparis tanakae</name>
    <name type="common">Tanaka's snailfish</name>
    <dbReference type="NCBI Taxonomy" id="230148"/>
    <lineage>
        <taxon>Eukaryota</taxon>
        <taxon>Metazoa</taxon>
        <taxon>Chordata</taxon>
        <taxon>Craniata</taxon>
        <taxon>Vertebrata</taxon>
        <taxon>Euteleostomi</taxon>
        <taxon>Actinopterygii</taxon>
        <taxon>Neopterygii</taxon>
        <taxon>Teleostei</taxon>
        <taxon>Neoteleostei</taxon>
        <taxon>Acanthomorphata</taxon>
        <taxon>Eupercaria</taxon>
        <taxon>Perciformes</taxon>
        <taxon>Cottioidei</taxon>
        <taxon>Cottales</taxon>
        <taxon>Liparidae</taxon>
        <taxon>Liparis</taxon>
    </lineage>
</organism>
<dbReference type="Proteomes" id="UP000314294">
    <property type="component" value="Unassembled WGS sequence"/>
</dbReference>
<feature type="compositionally biased region" description="Acidic residues" evidence="1">
    <location>
        <begin position="19"/>
        <end position="31"/>
    </location>
</feature>
<name>A0A4Z2IAY7_9TELE</name>
<gene>
    <name evidence="2" type="ORF">EYF80_015536</name>
</gene>
<reference evidence="2 3" key="1">
    <citation type="submission" date="2019-03" db="EMBL/GenBank/DDBJ databases">
        <title>First draft genome of Liparis tanakae, snailfish: a comprehensive survey of snailfish specific genes.</title>
        <authorList>
            <person name="Kim W."/>
            <person name="Song I."/>
            <person name="Jeong J.-H."/>
            <person name="Kim D."/>
            <person name="Kim S."/>
            <person name="Ryu S."/>
            <person name="Song J.Y."/>
            <person name="Lee S.K."/>
        </authorList>
    </citation>
    <scope>NUCLEOTIDE SEQUENCE [LARGE SCALE GENOMIC DNA]</scope>
    <source>
        <tissue evidence="2">Muscle</tissue>
    </source>
</reference>
<comment type="caution">
    <text evidence="2">The sequence shown here is derived from an EMBL/GenBank/DDBJ whole genome shotgun (WGS) entry which is preliminary data.</text>
</comment>
<feature type="region of interest" description="Disordered" evidence="1">
    <location>
        <begin position="303"/>
        <end position="347"/>
    </location>
</feature>
<evidence type="ECO:0000313" key="3">
    <source>
        <dbReference type="Proteomes" id="UP000314294"/>
    </source>
</evidence>
<sequence>MESGRAGVSNHFHMGIREEEVEVDGDVEQSYEAEHQADEEQLSEGRYQEPRKNLGREAEMPRCWEKAREADPVDRWKRREPEQNRSCGLIHGSIAGPALVIVTFQDQRANISTPVSVFIVALLECERAEVRQLRRIWVAPLILLVFCSLRGGGRFGRDEQVSESGAELDELQQRGVRAGFHPLQGERDQRGACNPQGGKEVRQRTGVVYREAAQLACPRLEACGQQRALAASSSISKRINVHRYGPGNSFSVGELIRLVELSVLDETAGLCQVLQGHSLQAGQGEKEVGCDCQGVSLLFPKSNIQSQQAGEGERRQGCRARRGNTRLGGQEGTPTSKRKKSSGGKGMTAGYVQMAQQTAAMGNRLDDTPVTRCTGQRERAQGWKTAEGFRQDLGGQLLASR</sequence>
<keyword evidence="3" id="KW-1185">Reference proteome</keyword>
<feature type="region of interest" description="Disordered" evidence="1">
    <location>
        <begin position="361"/>
        <end position="401"/>
    </location>
</feature>
<proteinExistence type="predicted"/>
<dbReference type="EMBL" id="SRLO01000116">
    <property type="protein sequence ID" value="TNN74293.1"/>
    <property type="molecule type" value="Genomic_DNA"/>
</dbReference>
<feature type="compositionally biased region" description="Basic and acidic residues" evidence="1">
    <location>
        <begin position="364"/>
        <end position="381"/>
    </location>
</feature>
<accession>A0A4Z2IAY7</accession>
<protein>
    <submittedName>
        <fullName evidence="2">Uncharacterized protein</fullName>
    </submittedName>
</protein>
<dbReference type="AlphaFoldDB" id="A0A4Z2IAY7"/>